<dbReference type="GO" id="GO:0003676">
    <property type="term" value="F:nucleic acid binding"/>
    <property type="evidence" value="ECO:0007669"/>
    <property type="project" value="InterPro"/>
</dbReference>
<keyword evidence="3" id="KW-1185">Reference proteome</keyword>
<dbReference type="InterPro" id="IPR050900">
    <property type="entry name" value="Transposase_IS3/IS150/IS904"/>
</dbReference>
<dbReference type="RefSeq" id="WP_143826145.1">
    <property type="nucleotide sequence ID" value="NZ_FUXF01000033.1"/>
</dbReference>
<dbReference type="InterPro" id="IPR001584">
    <property type="entry name" value="Integrase_cat-core"/>
</dbReference>
<dbReference type="Gene3D" id="3.30.420.10">
    <property type="entry name" value="Ribonuclease H-like superfamily/Ribonuclease H"/>
    <property type="match status" value="1"/>
</dbReference>
<dbReference type="AlphaFoldDB" id="A0A1T4M8C7"/>
<dbReference type="SUPFAM" id="SSF53098">
    <property type="entry name" value="Ribonuclease H-like"/>
    <property type="match status" value="1"/>
</dbReference>
<proteinExistence type="predicted"/>
<dbReference type="EMBL" id="FUXF01000033">
    <property type="protein sequence ID" value="SJZ63259.1"/>
    <property type="molecule type" value="Genomic_DNA"/>
</dbReference>
<dbReference type="InterPro" id="IPR036397">
    <property type="entry name" value="RNaseH_sf"/>
</dbReference>
<sequence>LSSRTVGRKLNKLNLFCKVRQKTRVRELKNTNFDAKDSVKRDYNDVNGRNIVATDVTYIPAPFDLKKYFNHIFLSIAIEHRTKRIINYNISTRNDNDLVISHIKDIKFNTSLIIHSDHGYQYTSNLYNEIIAQNNGIVSMSRVGNSLDNREAEYFFSILKSECLKFVNFNNITFDELKSIIDTFIQFYNSERIQSNLGWLSPNQYANLIA</sequence>
<gene>
    <name evidence="2" type="ORF">SAMN02745154_00655</name>
</gene>
<feature type="non-terminal residue" evidence="2">
    <location>
        <position position="1"/>
    </location>
</feature>
<organism evidence="2 3">
    <name type="scientific">Mycoplasmopsis verecunda</name>
    <dbReference type="NCBI Taxonomy" id="171291"/>
    <lineage>
        <taxon>Bacteria</taxon>
        <taxon>Bacillati</taxon>
        <taxon>Mycoplasmatota</taxon>
        <taxon>Mycoplasmoidales</taxon>
        <taxon>Metamycoplasmataceae</taxon>
        <taxon>Mycoplasmopsis</taxon>
    </lineage>
</organism>
<dbReference type="InterPro" id="IPR012337">
    <property type="entry name" value="RNaseH-like_sf"/>
</dbReference>
<dbReference type="OrthoDB" id="397987at2"/>
<evidence type="ECO:0000313" key="3">
    <source>
        <dbReference type="Proteomes" id="UP000190389"/>
    </source>
</evidence>
<dbReference type="PANTHER" id="PTHR46889">
    <property type="entry name" value="TRANSPOSASE INSF FOR INSERTION SEQUENCE IS3B-RELATED"/>
    <property type="match status" value="1"/>
</dbReference>
<reference evidence="3" key="1">
    <citation type="submission" date="2017-02" db="EMBL/GenBank/DDBJ databases">
        <authorList>
            <person name="Varghese N."/>
            <person name="Submissions S."/>
        </authorList>
    </citation>
    <scope>NUCLEOTIDE SEQUENCE [LARGE SCALE GENOMIC DNA]</scope>
    <source>
        <strain evidence="3">ATCC 27862</strain>
    </source>
</reference>
<dbReference type="Proteomes" id="UP000190389">
    <property type="component" value="Unassembled WGS sequence"/>
</dbReference>
<feature type="domain" description="Integrase catalytic" evidence="1">
    <location>
        <begin position="41"/>
        <end position="210"/>
    </location>
</feature>
<name>A0A1T4M8C7_9BACT</name>
<protein>
    <submittedName>
        <fullName evidence="2">Transposase InsO and inactivated derivatives</fullName>
    </submittedName>
</protein>
<evidence type="ECO:0000313" key="2">
    <source>
        <dbReference type="EMBL" id="SJZ63259.1"/>
    </source>
</evidence>
<dbReference type="PANTHER" id="PTHR46889:SF4">
    <property type="entry name" value="TRANSPOSASE INSO FOR INSERTION SEQUENCE ELEMENT IS911B-RELATED"/>
    <property type="match status" value="1"/>
</dbReference>
<dbReference type="GO" id="GO:0015074">
    <property type="term" value="P:DNA integration"/>
    <property type="evidence" value="ECO:0007669"/>
    <property type="project" value="InterPro"/>
</dbReference>
<accession>A0A1T4M8C7</accession>
<evidence type="ECO:0000259" key="1">
    <source>
        <dbReference type="PROSITE" id="PS50994"/>
    </source>
</evidence>
<dbReference type="PROSITE" id="PS50994">
    <property type="entry name" value="INTEGRASE"/>
    <property type="match status" value="1"/>
</dbReference>
<dbReference type="Pfam" id="PF00665">
    <property type="entry name" value="rve"/>
    <property type="match status" value="1"/>
</dbReference>
<dbReference type="Pfam" id="PF13333">
    <property type="entry name" value="rve_2"/>
    <property type="match status" value="1"/>
</dbReference>